<dbReference type="CDD" id="cd19183">
    <property type="entry name" value="SET_SpSET3-like"/>
    <property type="match status" value="1"/>
</dbReference>
<dbReference type="Gene3D" id="3.30.40.10">
    <property type="entry name" value="Zinc/RING finger domain, C3HC4 (zinc finger)"/>
    <property type="match status" value="1"/>
</dbReference>
<evidence type="ECO:0000259" key="6">
    <source>
        <dbReference type="PROSITE" id="PS50280"/>
    </source>
</evidence>
<dbReference type="Pfam" id="PF20826">
    <property type="entry name" value="PHD_5"/>
    <property type="match status" value="1"/>
</dbReference>
<dbReference type="PROSITE" id="PS01359">
    <property type="entry name" value="ZF_PHD_1"/>
    <property type="match status" value="1"/>
</dbReference>
<dbReference type="InterPro" id="IPR046341">
    <property type="entry name" value="SET_dom_sf"/>
</dbReference>
<dbReference type="InterPro" id="IPR044435">
    <property type="entry name" value="Set3/4_SET"/>
</dbReference>
<dbReference type="SMART" id="SM00317">
    <property type="entry name" value="SET"/>
    <property type="match status" value="1"/>
</dbReference>
<accession>A0A899FWI2</accession>
<keyword evidence="4" id="KW-0156">Chromatin regulator</keyword>
<feature type="compositionally biased region" description="Basic and acidic residues" evidence="5">
    <location>
        <begin position="121"/>
        <end position="133"/>
    </location>
</feature>
<dbReference type="InterPro" id="IPR001965">
    <property type="entry name" value="Znf_PHD"/>
</dbReference>
<dbReference type="PROSITE" id="PS50280">
    <property type="entry name" value="SET"/>
    <property type="match status" value="1"/>
</dbReference>
<keyword evidence="8" id="KW-1185">Reference proteome</keyword>
<dbReference type="GO" id="GO:0006355">
    <property type="term" value="P:regulation of DNA-templated transcription"/>
    <property type="evidence" value="ECO:0007669"/>
    <property type="project" value="TreeGrafter"/>
</dbReference>
<dbReference type="PANTHER" id="PTHR46462">
    <property type="entry name" value="UPSET, ISOFORM A"/>
    <property type="match status" value="1"/>
</dbReference>
<dbReference type="AlphaFoldDB" id="A0A899FWI2"/>
<dbReference type="PANTHER" id="PTHR46462:SF3">
    <property type="entry name" value="UPSET, ISOFORM A"/>
    <property type="match status" value="1"/>
</dbReference>
<dbReference type="InterPro" id="IPR011011">
    <property type="entry name" value="Znf_FYVE_PHD"/>
</dbReference>
<name>A0A899FWI2_9ASCO</name>
<evidence type="ECO:0000256" key="3">
    <source>
        <dbReference type="ARBA" id="ARBA00022833"/>
    </source>
</evidence>
<sequence length="842" mass="95698">MWQAITRSWLEWVYGSGGWYISLQYWPQDKQVHDSIAWHKMTFEGGCLSNMGLESVGYDLDAGIIRCICGLEDDDGFTIQCERCYVWQHAVCVGIDQHHVPDEYLCDLCFPRTLDVKKAVEKQRRRREQESVHAKSNSSHGRKRRHFQCGLVKSKVHSVGSAKEKPLNAVVRHDGGRKSRSGGRGLFSKEIESRFQIMDGSNGLNVNSDSLFDCNAEYSLIEHNLISSVDTELYISLLLQDKSRMHVVLDDYFTSNQFPKTSIRPTSNTDISSLLRFSLHSNQFIASGQIIKEFKGEIYLQDEYKVNSNNHYSFLLAPKPFVYFVSDSKLCIDTRKYGTDSRFIRRSCKPNAKLITVASSGNFFIHIALYSLTEIQSGSEIAIGWDWDVDHPAYYIENRERVPNNDVKYTQELIYYINGLECACEIVKDCILHKLKRAFSNISKSSIRSNKRKAIFPLNNTNNDVDNDDPDKSICRLKNDTNTVNKLQNVNEISESLVKIPSCTDSNSNDLLSAREERKIKDILARIEKLEQEETQVIKKKKRGNGKSNENHKTCGHQRRTSLAVAIKQACQQSGSSMTPLGSPKNEVSDTKSFPRRLGRVPSRVARMQKHREITNGILKEYSEDNDILPCKKMWMRRWMQENFKLETEKVIKKDKQRLENGAIEFQDSVCSKTFKDMEIDSVKHESPPSLSDMALLEHLLPDIESSDKLSLNFTSPEPVISAPISEPSQLSDKLSTPSLFKPDLGFSSASESHMSSFTTIASPLTSELEPVQSTVLLTSPTSILASFPRKISLSEYKKRRIANEELAANDKSDDTCNIPEISVLPNNNSDFKMENSENTLF</sequence>
<organism evidence="7 8">
    <name type="scientific">Pneumocystis wakefieldiae</name>
    <dbReference type="NCBI Taxonomy" id="38082"/>
    <lineage>
        <taxon>Eukaryota</taxon>
        <taxon>Fungi</taxon>
        <taxon>Dikarya</taxon>
        <taxon>Ascomycota</taxon>
        <taxon>Taphrinomycotina</taxon>
        <taxon>Pneumocystomycetes</taxon>
        <taxon>Pneumocystaceae</taxon>
        <taxon>Pneumocystis</taxon>
    </lineage>
</organism>
<evidence type="ECO:0000313" key="7">
    <source>
        <dbReference type="EMBL" id="QSL66151.1"/>
    </source>
</evidence>
<dbReference type="GO" id="GO:0034967">
    <property type="term" value="C:Set3 complex"/>
    <property type="evidence" value="ECO:0007669"/>
    <property type="project" value="TreeGrafter"/>
</dbReference>
<dbReference type="Gene3D" id="2.170.270.10">
    <property type="entry name" value="SET domain"/>
    <property type="match status" value="1"/>
</dbReference>
<feature type="region of interest" description="Disordered" evidence="5">
    <location>
        <begin position="574"/>
        <end position="594"/>
    </location>
</feature>
<keyword evidence="3" id="KW-0862">Zinc</keyword>
<dbReference type="InterPro" id="IPR013083">
    <property type="entry name" value="Znf_RING/FYVE/PHD"/>
</dbReference>
<gene>
    <name evidence="7" type="ORF">MERGE_000526</name>
</gene>
<keyword evidence="2" id="KW-0863">Zinc-finger</keyword>
<evidence type="ECO:0000313" key="8">
    <source>
        <dbReference type="Proteomes" id="UP000663699"/>
    </source>
</evidence>
<feature type="region of interest" description="Disordered" evidence="5">
    <location>
        <begin position="121"/>
        <end position="143"/>
    </location>
</feature>
<dbReference type="GO" id="GO:0008270">
    <property type="term" value="F:zinc ion binding"/>
    <property type="evidence" value="ECO:0007669"/>
    <property type="project" value="UniProtKB-KW"/>
</dbReference>
<dbReference type="InterPro" id="IPR019786">
    <property type="entry name" value="Zinc_finger_PHD-type_CS"/>
</dbReference>
<feature type="domain" description="SET" evidence="6">
    <location>
        <begin position="259"/>
        <end position="386"/>
    </location>
</feature>
<dbReference type="GO" id="GO:0070210">
    <property type="term" value="C:Rpd3L-Expanded complex"/>
    <property type="evidence" value="ECO:0007669"/>
    <property type="project" value="TreeGrafter"/>
</dbReference>
<dbReference type="GO" id="GO:0006325">
    <property type="term" value="P:chromatin organization"/>
    <property type="evidence" value="ECO:0007669"/>
    <property type="project" value="UniProtKB-KW"/>
</dbReference>
<dbReference type="OrthoDB" id="20872at2759"/>
<dbReference type="Pfam" id="PF00856">
    <property type="entry name" value="SET"/>
    <property type="match status" value="1"/>
</dbReference>
<reference evidence="7" key="1">
    <citation type="submission" date="2020-06" db="EMBL/GenBank/DDBJ databases">
        <title>Genomes of multiple members of Pneumocystis genus reveal paths to human pathogen Pneumocystis jirovecii.</title>
        <authorList>
            <person name="Cisse O.H."/>
            <person name="Ma L."/>
            <person name="Dekker J."/>
            <person name="Khil P."/>
            <person name="Jo J."/>
            <person name="Brenchley J."/>
            <person name="Blair R."/>
            <person name="Pahar B."/>
            <person name="Chabe M."/>
            <person name="Van Rompay K.A."/>
            <person name="Keesler R."/>
            <person name="Sukura A."/>
            <person name="Hirsch V."/>
            <person name="Kutty G."/>
            <person name="Liu Y."/>
            <person name="Peng L."/>
            <person name="Chen J."/>
            <person name="Song J."/>
            <person name="Weissenbacher-Lang C."/>
            <person name="Xu J."/>
            <person name="Upham N.S."/>
            <person name="Stajich J.E."/>
            <person name="Cuomo C.A."/>
            <person name="Cushion M.T."/>
            <person name="Kovacs J.A."/>
        </authorList>
    </citation>
    <scope>NUCLEOTIDE SEQUENCE</scope>
    <source>
        <strain evidence="7">2A</strain>
    </source>
</reference>
<dbReference type="SUPFAM" id="SSF57903">
    <property type="entry name" value="FYVE/PHD zinc finger"/>
    <property type="match status" value="1"/>
</dbReference>
<protein>
    <recommendedName>
        <fullName evidence="6">SET domain-containing protein</fullName>
    </recommendedName>
</protein>
<feature type="region of interest" description="Disordered" evidence="5">
    <location>
        <begin position="538"/>
        <end position="559"/>
    </location>
</feature>
<dbReference type="SMART" id="SM00249">
    <property type="entry name" value="PHD"/>
    <property type="match status" value="1"/>
</dbReference>
<dbReference type="EMBL" id="CP054541">
    <property type="protein sequence ID" value="QSL66151.1"/>
    <property type="molecule type" value="Genomic_DNA"/>
</dbReference>
<dbReference type="Proteomes" id="UP000663699">
    <property type="component" value="Chromosome 10"/>
</dbReference>
<proteinExistence type="predicted"/>
<evidence type="ECO:0000256" key="4">
    <source>
        <dbReference type="ARBA" id="ARBA00022853"/>
    </source>
</evidence>
<keyword evidence="1" id="KW-0479">Metal-binding</keyword>
<evidence type="ECO:0000256" key="5">
    <source>
        <dbReference type="SAM" id="MobiDB-lite"/>
    </source>
</evidence>
<evidence type="ECO:0000256" key="1">
    <source>
        <dbReference type="ARBA" id="ARBA00022723"/>
    </source>
</evidence>
<evidence type="ECO:0000256" key="2">
    <source>
        <dbReference type="ARBA" id="ARBA00022771"/>
    </source>
</evidence>
<dbReference type="InterPro" id="IPR001214">
    <property type="entry name" value="SET_dom"/>
</dbReference>
<dbReference type="SUPFAM" id="SSF82199">
    <property type="entry name" value="SET domain"/>
    <property type="match status" value="1"/>
</dbReference>
<dbReference type="CDD" id="cd15550">
    <property type="entry name" value="PHD_MLL5"/>
    <property type="match status" value="1"/>
</dbReference>